<evidence type="ECO:0000313" key="4">
    <source>
        <dbReference type="Proteomes" id="UP001652660"/>
    </source>
</evidence>
<evidence type="ECO:0000259" key="3">
    <source>
        <dbReference type="Pfam" id="PF03168"/>
    </source>
</evidence>
<dbReference type="OrthoDB" id="764273at2759"/>
<feature type="region of interest" description="Disordered" evidence="1">
    <location>
        <begin position="1"/>
        <end position="43"/>
    </location>
</feature>
<reference evidence="5" key="2">
    <citation type="submission" date="2025-08" db="UniProtKB">
        <authorList>
            <consortium name="RefSeq"/>
        </authorList>
    </citation>
    <scope>IDENTIFICATION</scope>
    <source>
        <tissue evidence="5">Leaves</tissue>
    </source>
</reference>
<dbReference type="InterPro" id="IPR004864">
    <property type="entry name" value="LEA_2"/>
</dbReference>
<organism evidence="4 5">
    <name type="scientific">Coffea arabica</name>
    <name type="common">Arabian coffee</name>
    <dbReference type="NCBI Taxonomy" id="13443"/>
    <lineage>
        <taxon>Eukaryota</taxon>
        <taxon>Viridiplantae</taxon>
        <taxon>Streptophyta</taxon>
        <taxon>Embryophyta</taxon>
        <taxon>Tracheophyta</taxon>
        <taxon>Spermatophyta</taxon>
        <taxon>Magnoliopsida</taxon>
        <taxon>eudicotyledons</taxon>
        <taxon>Gunneridae</taxon>
        <taxon>Pentapetalae</taxon>
        <taxon>asterids</taxon>
        <taxon>lamiids</taxon>
        <taxon>Gentianales</taxon>
        <taxon>Rubiaceae</taxon>
        <taxon>Ixoroideae</taxon>
        <taxon>Gardenieae complex</taxon>
        <taxon>Bertiereae - Coffeeae clade</taxon>
        <taxon>Coffeeae</taxon>
        <taxon>Coffea</taxon>
    </lineage>
</organism>
<gene>
    <name evidence="5" type="primary">LOC113706396</name>
</gene>
<dbReference type="PANTHER" id="PTHR31852">
    <property type="entry name" value="LATE EMBRYOGENESIS ABUNDANT (LEA) HYDROXYPROLINE-RICH GLYCOPROTEIN FAMILY"/>
    <property type="match status" value="1"/>
</dbReference>
<dbReference type="RefSeq" id="XP_027084099.1">
    <property type="nucleotide sequence ID" value="XM_027228298.2"/>
</dbReference>
<proteinExistence type="predicted"/>
<dbReference type="AlphaFoldDB" id="A0A6P6U0W4"/>
<dbReference type="InterPro" id="IPR055301">
    <property type="entry name" value="Lea14-like_2"/>
</dbReference>
<dbReference type="Proteomes" id="UP001652660">
    <property type="component" value="Chromosome 8c"/>
</dbReference>
<feature type="domain" description="Late embryogenesis abundant protein LEA-2 subgroup" evidence="3">
    <location>
        <begin position="115"/>
        <end position="214"/>
    </location>
</feature>
<keyword evidence="2" id="KW-0812">Transmembrane</keyword>
<dbReference type="Gene3D" id="2.60.40.1820">
    <property type="match status" value="1"/>
</dbReference>
<dbReference type="SUPFAM" id="SSF117070">
    <property type="entry name" value="LEA14-like"/>
    <property type="match status" value="1"/>
</dbReference>
<keyword evidence="2" id="KW-0472">Membrane</keyword>
<reference evidence="4" key="1">
    <citation type="journal article" date="2025" name="Foods">
        <title>Unveiling the Microbial Signatures of Arabica Coffee Cherries: Insights into Ripeness Specific Diversity, Functional Traits, and Implications for Quality and Safety.</title>
        <authorList>
            <consortium name="RefSeq"/>
            <person name="Tenea G.N."/>
            <person name="Cifuentes V."/>
            <person name="Reyes P."/>
            <person name="Cevallos-Vallejos M."/>
        </authorList>
    </citation>
    <scope>NUCLEOTIDE SEQUENCE [LARGE SCALE GENOMIC DNA]</scope>
</reference>
<dbReference type="Pfam" id="PF03168">
    <property type="entry name" value="LEA_2"/>
    <property type="match status" value="1"/>
</dbReference>
<evidence type="ECO:0000256" key="2">
    <source>
        <dbReference type="SAM" id="Phobius"/>
    </source>
</evidence>
<name>A0A6P6U0W4_COFAR</name>
<keyword evidence="2" id="KW-1133">Transmembrane helix</keyword>
<evidence type="ECO:0000313" key="5">
    <source>
        <dbReference type="RefSeq" id="XP_027084099.1"/>
    </source>
</evidence>
<accession>A0A6P6U0W4</accession>
<protein>
    <submittedName>
        <fullName evidence="5">Late embryogenesis abundant protein At1g64065 isoform X1</fullName>
    </submittedName>
</protein>
<keyword evidence="4" id="KW-1185">Reference proteome</keyword>
<sequence length="235" mass="25888">MGEKEQAKPLAPAMGEKEQAKPLAPASHRIHVEEGAEAQSMETKNYSSRRRCIKCCGISTALILILATTMLVLAFTVFRVKKPVLTMNSVKVEGLDVAMEANFRLGTNVTLVVDVSMKNPNVASFKLDNSTTYLYYGGKMVGEAMTPPGHARARRTMHMNITVDILADQLLDVHRLGSDLQAGALPMGSYTRISGKVNILNIIKKRVVVRMNCTMTVDIHSQSMRDQDCKKHVSL</sequence>
<feature type="transmembrane region" description="Helical" evidence="2">
    <location>
        <begin position="55"/>
        <end position="78"/>
    </location>
</feature>
<dbReference type="GeneID" id="113706396"/>
<evidence type="ECO:0000256" key="1">
    <source>
        <dbReference type="SAM" id="MobiDB-lite"/>
    </source>
</evidence>